<evidence type="ECO:0000256" key="1">
    <source>
        <dbReference type="ARBA" id="ARBA00004141"/>
    </source>
</evidence>
<keyword evidence="2 5" id="KW-0812">Transmembrane</keyword>
<dbReference type="Pfam" id="PF02674">
    <property type="entry name" value="Colicin_V"/>
    <property type="match status" value="1"/>
</dbReference>
<evidence type="ECO:0000256" key="3">
    <source>
        <dbReference type="ARBA" id="ARBA00022989"/>
    </source>
</evidence>
<evidence type="ECO:0000256" key="5">
    <source>
        <dbReference type="SAM" id="Phobius"/>
    </source>
</evidence>
<feature type="transmembrane region" description="Helical" evidence="5">
    <location>
        <begin position="65"/>
        <end position="85"/>
    </location>
</feature>
<dbReference type="PANTHER" id="PTHR37306">
    <property type="entry name" value="COLICIN V PRODUCTION PROTEIN"/>
    <property type="match status" value="1"/>
</dbReference>
<dbReference type="InterPro" id="IPR003825">
    <property type="entry name" value="Colicin-V_CvpA"/>
</dbReference>
<evidence type="ECO:0000256" key="2">
    <source>
        <dbReference type="ARBA" id="ARBA00022692"/>
    </source>
</evidence>
<keyword evidence="3 5" id="KW-1133">Transmembrane helix</keyword>
<protein>
    <recommendedName>
        <fullName evidence="8">Colicin V production protein</fullName>
    </recommendedName>
</protein>
<evidence type="ECO:0000256" key="4">
    <source>
        <dbReference type="ARBA" id="ARBA00023136"/>
    </source>
</evidence>
<dbReference type="EMBL" id="MFRE01000025">
    <property type="protein sequence ID" value="OGH93618.1"/>
    <property type="molecule type" value="Genomic_DNA"/>
</dbReference>
<accession>A0A1F6PBX0</accession>
<dbReference type="GO" id="GO:0016020">
    <property type="term" value="C:membrane"/>
    <property type="evidence" value="ECO:0007669"/>
    <property type="project" value="UniProtKB-SubCell"/>
</dbReference>
<dbReference type="GO" id="GO:0009403">
    <property type="term" value="P:toxin biosynthetic process"/>
    <property type="evidence" value="ECO:0007669"/>
    <property type="project" value="InterPro"/>
</dbReference>
<sequence length="174" mass="19307">MPYFDIVLVVIIVLFGLFGLWFGLIHTLGSLAGMVVGVFLASRYYEVGANWLMSLTGWGDNFSKVLIFIIAFFVINRLVGLAFWIVDKILSLITHLPFVSGINRFLGLVFGLLEGAVGLGMILYFISRFPLSEMFMNALGESRLAPTLVHLANILLPLVPEGLRILQSTIESLR</sequence>
<dbReference type="PANTHER" id="PTHR37306:SF1">
    <property type="entry name" value="COLICIN V PRODUCTION PROTEIN"/>
    <property type="match status" value="1"/>
</dbReference>
<feature type="transmembrane region" description="Helical" evidence="5">
    <location>
        <begin position="6"/>
        <end position="23"/>
    </location>
</feature>
<gene>
    <name evidence="6" type="ORF">A2538_04155</name>
</gene>
<reference evidence="6 7" key="1">
    <citation type="journal article" date="2016" name="Nat. Commun.">
        <title>Thousands of microbial genomes shed light on interconnected biogeochemical processes in an aquifer system.</title>
        <authorList>
            <person name="Anantharaman K."/>
            <person name="Brown C.T."/>
            <person name="Hug L.A."/>
            <person name="Sharon I."/>
            <person name="Castelle C.J."/>
            <person name="Probst A.J."/>
            <person name="Thomas B.C."/>
            <person name="Singh A."/>
            <person name="Wilkins M.J."/>
            <person name="Karaoz U."/>
            <person name="Brodie E.L."/>
            <person name="Williams K.H."/>
            <person name="Hubbard S.S."/>
            <person name="Banfield J.F."/>
        </authorList>
    </citation>
    <scope>NUCLEOTIDE SEQUENCE [LARGE SCALE GENOMIC DNA]</scope>
</reference>
<name>A0A1F6PBX0_9BACT</name>
<dbReference type="Proteomes" id="UP000178254">
    <property type="component" value="Unassembled WGS sequence"/>
</dbReference>
<feature type="transmembrane region" description="Helical" evidence="5">
    <location>
        <begin position="105"/>
        <end position="127"/>
    </location>
</feature>
<dbReference type="AlphaFoldDB" id="A0A1F6PBX0"/>
<keyword evidence="4 5" id="KW-0472">Membrane</keyword>
<dbReference type="STRING" id="1798709.A2538_04155"/>
<evidence type="ECO:0000313" key="7">
    <source>
        <dbReference type="Proteomes" id="UP000178254"/>
    </source>
</evidence>
<evidence type="ECO:0008006" key="8">
    <source>
        <dbReference type="Google" id="ProtNLM"/>
    </source>
</evidence>
<comment type="caution">
    <text evidence="6">The sequence shown here is derived from an EMBL/GenBank/DDBJ whole genome shotgun (WGS) entry which is preliminary data.</text>
</comment>
<proteinExistence type="predicted"/>
<evidence type="ECO:0000313" key="6">
    <source>
        <dbReference type="EMBL" id="OGH93618.1"/>
    </source>
</evidence>
<comment type="subcellular location">
    <subcellularLocation>
        <location evidence="1">Membrane</location>
        <topology evidence="1">Multi-pass membrane protein</topology>
    </subcellularLocation>
</comment>
<organism evidence="6 7">
    <name type="scientific">Candidatus Magasanikbacteria bacterium RIFOXYD2_FULL_41_14</name>
    <dbReference type="NCBI Taxonomy" id="1798709"/>
    <lineage>
        <taxon>Bacteria</taxon>
        <taxon>Candidatus Magasanikiibacteriota</taxon>
    </lineage>
</organism>